<dbReference type="Pfam" id="PF01588">
    <property type="entry name" value="tRNA_bind"/>
    <property type="match status" value="1"/>
</dbReference>
<evidence type="ECO:0000256" key="3">
    <source>
        <dbReference type="PROSITE-ProRule" id="PRU00209"/>
    </source>
</evidence>
<evidence type="ECO:0000256" key="1">
    <source>
        <dbReference type="ARBA" id="ARBA00022555"/>
    </source>
</evidence>
<dbReference type="SUPFAM" id="SSF50249">
    <property type="entry name" value="Nucleic acid-binding proteins"/>
    <property type="match status" value="1"/>
</dbReference>
<name>A0A0R2CFY6_9LACO</name>
<sequence>MLIASYNSSQMGDVLIVMLHEDMKNQKVEIKDNVVQISDADGNTKLGYNFFGLGEALGIKGSGQIKLDEQQIKLLNEVLKNAGFELLLEVDKSVDFVVGLVEEMVEHPDSDHLHITKTNIGNETLQIVCGASNIAEGQLVVVAKVGAMMPNGAIIWPGQLRGIKSDGMICSARELNLPNAPKKSGILVLSKDDFQKGQPFLLA</sequence>
<dbReference type="Pfam" id="PF14794">
    <property type="entry name" value="DUF4479"/>
    <property type="match status" value="1"/>
</dbReference>
<dbReference type="STRING" id="1423729.FC80_GL000594"/>
<comment type="caution">
    <text evidence="5">The sequence shown here is derived from an EMBL/GenBank/DDBJ whole genome shotgun (WGS) entry which is preliminary data.</text>
</comment>
<evidence type="ECO:0000259" key="4">
    <source>
        <dbReference type="PROSITE" id="PS50886"/>
    </source>
</evidence>
<dbReference type="EMBL" id="AYZE01000014">
    <property type="protein sequence ID" value="KRM90605.1"/>
    <property type="molecule type" value="Genomic_DNA"/>
</dbReference>
<gene>
    <name evidence="5" type="ORF">FC80_GL000594</name>
</gene>
<dbReference type="PATRIC" id="fig|1423729.3.peg.600"/>
<dbReference type="InterPro" id="IPR002547">
    <property type="entry name" value="tRNA-bd_dom"/>
</dbReference>
<reference evidence="5 6" key="1">
    <citation type="journal article" date="2015" name="Genome Announc.">
        <title>Expanding the biotechnology potential of lactobacilli through comparative genomics of 213 strains and associated genera.</title>
        <authorList>
            <person name="Sun Z."/>
            <person name="Harris H.M."/>
            <person name="McCann A."/>
            <person name="Guo C."/>
            <person name="Argimon S."/>
            <person name="Zhang W."/>
            <person name="Yang X."/>
            <person name="Jeffery I.B."/>
            <person name="Cooney J.C."/>
            <person name="Kagawa T.F."/>
            <person name="Liu W."/>
            <person name="Song Y."/>
            <person name="Salvetti E."/>
            <person name="Wrobel A."/>
            <person name="Rasinkangas P."/>
            <person name="Parkhill J."/>
            <person name="Rea M.C."/>
            <person name="O'Sullivan O."/>
            <person name="Ritari J."/>
            <person name="Douillard F.P."/>
            <person name="Paul Ross R."/>
            <person name="Yang R."/>
            <person name="Briner A.E."/>
            <person name="Felis G.E."/>
            <person name="de Vos W.M."/>
            <person name="Barrangou R."/>
            <person name="Klaenhammer T.R."/>
            <person name="Caufield P.W."/>
            <person name="Cui Y."/>
            <person name="Zhang H."/>
            <person name="O'Toole P.W."/>
        </authorList>
    </citation>
    <scope>NUCLEOTIDE SEQUENCE [LARGE SCALE GENOMIC DNA]</scope>
    <source>
        <strain evidence="5 6">DSM 21116</strain>
    </source>
</reference>
<accession>A0A0R2CFY6</accession>
<keyword evidence="1 3" id="KW-0820">tRNA-binding</keyword>
<evidence type="ECO:0000313" key="6">
    <source>
        <dbReference type="Proteomes" id="UP000051131"/>
    </source>
</evidence>
<keyword evidence="6" id="KW-1185">Reference proteome</keyword>
<dbReference type="InterPro" id="IPR033714">
    <property type="entry name" value="tRNA_bind_bactPheRS"/>
</dbReference>
<dbReference type="PROSITE" id="PS50886">
    <property type="entry name" value="TRBD"/>
    <property type="match status" value="1"/>
</dbReference>
<dbReference type="GO" id="GO:0000049">
    <property type="term" value="F:tRNA binding"/>
    <property type="evidence" value="ECO:0007669"/>
    <property type="project" value="UniProtKB-UniRule"/>
</dbReference>
<dbReference type="InterPro" id="IPR012340">
    <property type="entry name" value="NA-bd_OB-fold"/>
</dbReference>
<keyword evidence="2 3" id="KW-0694">RNA-binding</keyword>
<dbReference type="CDD" id="cd02796">
    <property type="entry name" value="tRNA_bind_bactPheRS"/>
    <property type="match status" value="1"/>
</dbReference>
<dbReference type="NCBIfam" id="NF045760">
    <property type="entry name" value="YtpR"/>
    <property type="match status" value="1"/>
</dbReference>
<dbReference type="RefSeq" id="WP_057828839.1">
    <property type="nucleotide sequence ID" value="NZ_AYZE01000014.1"/>
</dbReference>
<dbReference type="Gene3D" id="3.30.1940.10">
    <property type="entry name" value="YtpR-like"/>
    <property type="match status" value="1"/>
</dbReference>
<organism evidence="5 6">
    <name type="scientific">Liquorilactobacillus cacaonum DSM 21116</name>
    <dbReference type="NCBI Taxonomy" id="1423729"/>
    <lineage>
        <taxon>Bacteria</taxon>
        <taxon>Bacillati</taxon>
        <taxon>Bacillota</taxon>
        <taxon>Bacilli</taxon>
        <taxon>Lactobacillales</taxon>
        <taxon>Lactobacillaceae</taxon>
        <taxon>Liquorilactobacillus</taxon>
    </lineage>
</organism>
<dbReference type="Proteomes" id="UP000051131">
    <property type="component" value="Unassembled WGS sequence"/>
</dbReference>
<evidence type="ECO:0000313" key="5">
    <source>
        <dbReference type="EMBL" id="KRM90605.1"/>
    </source>
</evidence>
<dbReference type="AlphaFoldDB" id="A0A0R2CFY6"/>
<dbReference type="InterPro" id="IPR027855">
    <property type="entry name" value="DUF4479"/>
</dbReference>
<protein>
    <submittedName>
        <fullName evidence="5">tRNA-binding domain-containing protein</fullName>
    </submittedName>
</protein>
<evidence type="ECO:0000256" key="2">
    <source>
        <dbReference type="ARBA" id="ARBA00022884"/>
    </source>
</evidence>
<dbReference type="Gene3D" id="2.40.50.140">
    <property type="entry name" value="Nucleic acid-binding proteins"/>
    <property type="match status" value="1"/>
</dbReference>
<feature type="domain" description="TRNA-binding" evidence="4">
    <location>
        <begin position="90"/>
        <end position="201"/>
    </location>
</feature>
<proteinExistence type="predicted"/>
<dbReference type="InterPro" id="IPR037154">
    <property type="entry name" value="YtpR-like_sf"/>
</dbReference>
<dbReference type="OrthoDB" id="9805455at2"/>